<dbReference type="PANTHER" id="PTHR46403:SF1">
    <property type="entry name" value="TP53-REGULATED INHIBITOR OF APOPTOSIS 1"/>
    <property type="match status" value="1"/>
</dbReference>
<dbReference type="InterPro" id="IPR007918">
    <property type="entry name" value="MDM35_apoptosis"/>
</dbReference>
<comment type="similarity">
    <text evidence="1">Belongs to the TRIAP1/MDM35 family.</text>
</comment>
<sequence length="93" mass="10467">MNSVGSECTDMKRDYDQCFNKWFSEKFLKGDRANEACTPLFKKYQSCVKKAMKEKEINIEDVERTILGTNSEPQKPPSAKPSSEESTSTSGSS</sequence>
<name>A0A8J9VU17_BRALA</name>
<evidence type="ECO:0000313" key="5">
    <source>
        <dbReference type="EMBL" id="CAH1230596.1"/>
    </source>
</evidence>
<dbReference type="PANTHER" id="PTHR46403">
    <property type="entry name" value="TP53-REGULATED INHIBITOR OF APOPTOSIS 1"/>
    <property type="match status" value="1"/>
</dbReference>
<feature type="compositionally biased region" description="Low complexity" evidence="4">
    <location>
        <begin position="80"/>
        <end position="93"/>
    </location>
</feature>
<proteinExistence type="inferred from homology"/>
<evidence type="ECO:0000256" key="3">
    <source>
        <dbReference type="ARBA" id="ARBA00023706"/>
    </source>
</evidence>
<organism evidence="5 6">
    <name type="scientific">Branchiostoma lanceolatum</name>
    <name type="common">Common lancelet</name>
    <name type="synonym">Amphioxus lanceolatum</name>
    <dbReference type="NCBI Taxonomy" id="7740"/>
    <lineage>
        <taxon>Eukaryota</taxon>
        <taxon>Metazoa</taxon>
        <taxon>Chordata</taxon>
        <taxon>Cephalochordata</taxon>
        <taxon>Leptocardii</taxon>
        <taxon>Amphioxiformes</taxon>
        <taxon>Branchiostomatidae</taxon>
        <taxon>Branchiostoma</taxon>
    </lineage>
</organism>
<dbReference type="GO" id="GO:1990050">
    <property type="term" value="F:phosphatidic acid transfer activity"/>
    <property type="evidence" value="ECO:0007669"/>
    <property type="project" value="TreeGrafter"/>
</dbReference>
<evidence type="ECO:0000256" key="4">
    <source>
        <dbReference type="SAM" id="MobiDB-lite"/>
    </source>
</evidence>
<gene>
    <name evidence="5" type="primary">TRIAP1</name>
    <name evidence="5" type="ORF">BLAG_LOCUS1100</name>
</gene>
<evidence type="ECO:0000313" key="6">
    <source>
        <dbReference type="Proteomes" id="UP000838412"/>
    </source>
</evidence>
<dbReference type="PROSITE" id="PS51808">
    <property type="entry name" value="CHCH"/>
    <property type="match status" value="1"/>
</dbReference>
<feature type="region of interest" description="Disordered" evidence="4">
    <location>
        <begin position="62"/>
        <end position="93"/>
    </location>
</feature>
<comment type="catalytic activity">
    <reaction evidence="3">
        <text>a 1,2-diacyl-sn-glycero-3-phosphate(in) = a 1,2-diacyl-sn-glycero-3-phosphate(out)</text>
        <dbReference type="Rhea" id="RHEA:36435"/>
        <dbReference type="ChEBI" id="CHEBI:58608"/>
    </reaction>
</comment>
<dbReference type="Proteomes" id="UP000838412">
    <property type="component" value="Chromosome 1"/>
</dbReference>
<reference evidence="5" key="1">
    <citation type="submission" date="2022-01" db="EMBL/GenBank/DDBJ databases">
        <authorList>
            <person name="Braso-Vives M."/>
        </authorList>
    </citation>
    <scope>NUCLEOTIDE SEQUENCE</scope>
</reference>
<evidence type="ECO:0000256" key="2">
    <source>
        <dbReference type="ARBA" id="ARBA00023157"/>
    </source>
</evidence>
<dbReference type="GO" id="GO:0005634">
    <property type="term" value="C:nucleus"/>
    <property type="evidence" value="ECO:0007669"/>
    <property type="project" value="TreeGrafter"/>
</dbReference>
<dbReference type="GO" id="GO:0005758">
    <property type="term" value="C:mitochondrial intermembrane space"/>
    <property type="evidence" value="ECO:0007669"/>
    <property type="project" value="TreeGrafter"/>
</dbReference>
<dbReference type="GO" id="GO:0005829">
    <property type="term" value="C:cytosol"/>
    <property type="evidence" value="ECO:0007669"/>
    <property type="project" value="TreeGrafter"/>
</dbReference>
<evidence type="ECO:0000256" key="1">
    <source>
        <dbReference type="ARBA" id="ARBA00006196"/>
    </source>
</evidence>
<keyword evidence="2" id="KW-1015">Disulfide bond</keyword>
<dbReference type="EMBL" id="OV696686">
    <property type="protein sequence ID" value="CAH1230596.1"/>
    <property type="molecule type" value="Genomic_DNA"/>
</dbReference>
<dbReference type="AlphaFoldDB" id="A0A8J9VU17"/>
<accession>A0A8J9VU17</accession>
<protein>
    <submittedName>
        <fullName evidence="5">TRIAP1 protein</fullName>
    </submittedName>
</protein>
<dbReference type="GO" id="GO:0045332">
    <property type="term" value="P:phospholipid translocation"/>
    <property type="evidence" value="ECO:0007669"/>
    <property type="project" value="TreeGrafter"/>
</dbReference>
<dbReference type="OrthoDB" id="19091at2759"/>
<keyword evidence="6" id="KW-1185">Reference proteome</keyword>
<dbReference type="Pfam" id="PF05254">
    <property type="entry name" value="UPF0203"/>
    <property type="match status" value="1"/>
</dbReference>